<dbReference type="Proteomes" id="UP001519460">
    <property type="component" value="Unassembled WGS sequence"/>
</dbReference>
<name>A0ABD0L0U7_9CAEN</name>
<feature type="compositionally biased region" description="Basic and acidic residues" evidence="1">
    <location>
        <begin position="9"/>
        <end position="38"/>
    </location>
</feature>
<dbReference type="AlphaFoldDB" id="A0ABD0L0U7"/>
<accession>A0ABD0L0U7</accession>
<organism evidence="2 3">
    <name type="scientific">Batillaria attramentaria</name>
    <dbReference type="NCBI Taxonomy" id="370345"/>
    <lineage>
        <taxon>Eukaryota</taxon>
        <taxon>Metazoa</taxon>
        <taxon>Spiralia</taxon>
        <taxon>Lophotrochozoa</taxon>
        <taxon>Mollusca</taxon>
        <taxon>Gastropoda</taxon>
        <taxon>Caenogastropoda</taxon>
        <taxon>Sorbeoconcha</taxon>
        <taxon>Cerithioidea</taxon>
        <taxon>Batillariidae</taxon>
        <taxon>Batillaria</taxon>
    </lineage>
</organism>
<protein>
    <submittedName>
        <fullName evidence="2">Uncharacterized protein</fullName>
    </submittedName>
</protein>
<evidence type="ECO:0000256" key="1">
    <source>
        <dbReference type="SAM" id="MobiDB-lite"/>
    </source>
</evidence>
<comment type="caution">
    <text evidence="2">The sequence shown here is derived from an EMBL/GenBank/DDBJ whole genome shotgun (WGS) entry which is preliminary data.</text>
</comment>
<evidence type="ECO:0000313" key="2">
    <source>
        <dbReference type="EMBL" id="KAK7493022.1"/>
    </source>
</evidence>
<evidence type="ECO:0000313" key="3">
    <source>
        <dbReference type="Proteomes" id="UP001519460"/>
    </source>
</evidence>
<reference evidence="2 3" key="1">
    <citation type="journal article" date="2023" name="Sci. Data">
        <title>Genome assembly of the Korean intertidal mud-creeper Batillaria attramentaria.</title>
        <authorList>
            <person name="Patra A.K."/>
            <person name="Ho P.T."/>
            <person name="Jun S."/>
            <person name="Lee S.J."/>
            <person name="Kim Y."/>
            <person name="Won Y.J."/>
        </authorList>
    </citation>
    <scope>NUCLEOTIDE SEQUENCE [LARGE SCALE GENOMIC DNA]</scope>
    <source>
        <strain evidence="2">Wonlab-2016</strain>
    </source>
</reference>
<sequence>NLGSHVSKARKDSLTKYFDDHPLRRPPLDSPHYQDHISQRLSSLRGPQSSQAALITSTTQRLS</sequence>
<gene>
    <name evidence="2" type="ORF">BaRGS_00015752</name>
</gene>
<dbReference type="EMBL" id="JACVVK020000097">
    <property type="protein sequence ID" value="KAK7493022.1"/>
    <property type="molecule type" value="Genomic_DNA"/>
</dbReference>
<proteinExistence type="predicted"/>
<keyword evidence="3" id="KW-1185">Reference proteome</keyword>
<feature type="region of interest" description="Disordered" evidence="1">
    <location>
        <begin position="1"/>
        <end position="63"/>
    </location>
</feature>
<feature type="compositionally biased region" description="Polar residues" evidence="1">
    <location>
        <begin position="39"/>
        <end position="63"/>
    </location>
</feature>
<feature type="non-terminal residue" evidence="2">
    <location>
        <position position="1"/>
    </location>
</feature>